<accession>A0A9Q8WCH0</accession>
<evidence type="ECO:0000313" key="2">
    <source>
        <dbReference type="Proteomes" id="UP000830671"/>
    </source>
</evidence>
<dbReference type="GeneID" id="73337600"/>
<evidence type="ECO:0000313" key="1">
    <source>
        <dbReference type="EMBL" id="UQC78096.1"/>
    </source>
</evidence>
<proteinExistence type="predicted"/>
<dbReference type="EMBL" id="CP019474">
    <property type="protein sequence ID" value="UQC78096.1"/>
    <property type="molecule type" value="Genomic_DNA"/>
</dbReference>
<gene>
    <name evidence="1" type="ORF">CLUP02_03570</name>
</gene>
<reference evidence="1" key="1">
    <citation type="journal article" date="2021" name="Mol. Plant Microbe Interact.">
        <title>Complete Genome Sequence of the Plant-Pathogenic Fungus Colletotrichum lupini.</title>
        <authorList>
            <person name="Baroncelli R."/>
            <person name="Pensec F."/>
            <person name="Da Lio D."/>
            <person name="Boufleur T."/>
            <person name="Vicente I."/>
            <person name="Sarrocco S."/>
            <person name="Picot A."/>
            <person name="Baraldi E."/>
            <person name="Sukno S."/>
            <person name="Thon M."/>
            <person name="Le Floch G."/>
        </authorList>
    </citation>
    <scope>NUCLEOTIDE SEQUENCE</scope>
    <source>
        <strain evidence="1">IMI 504893</strain>
    </source>
</reference>
<dbReference type="Proteomes" id="UP000830671">
    <property type="component" value="Chromosome 2"/>
</dbReference>
<organism evidence="1 2">
    <name type="scientific">Colletotrichum lupini</name>
    <dbReference type="NCBI Taxonomy" id="145971"/>
    <lineage>
        <taxon>Eukaryota</taxon>
        <taxon>Fungi</taxon>
        <taxon>Dikarya</taxon>
        <taxon>Ascomycota</taxon>
        <taxon>Pezizomycotina</taxon>
        <taxon>Sordariomycetes</taxon>
        <taxon>Hypocreomycetidae</taxon>
        <taxon>Glomerellales</taxon>
        <taxon>Glomerellaceae</taxon>
        <taxon>Colletotrichum</taxon>
        <taxon>Colletotrichum acutatum species complex</taxon>
    </lineage>
</organism>
<dbReference type="RefSeq" id="XP_049139733.1">
    <property type="nucleotide sequence ID" value="XM_049282590.1"/>
</dbReference>
<dbReference type="KEGG" id="clup:CLUP02_03570"/>
<name>A0A9Q8WCH0_9PEZI</name>
<protein>
    <submittedName>
        <fullName evidence="1">Uncharacterized protein</fullName>
    </submittedName>
</protein>
<keyword evidence="2" id="KW-1185">Reference proteome</keyword>
<dbReference type="AlphaFoldDB" id="A0A9Q8WCH0"/>
<sequence length="739" mass="81406">MSWRHSRCRMHAPCNAIISAITVVPGIHERTLLCSPHTKTLGDFVGAVVVAQVLPHFTPSLDDDFFFRFDFIPSSSLVHILLIANIVSDHIRPHHKAAEADNSGLSGGRGICFRATQYCVFLTTISIGRPSEAGTTGCLKFLATLPCCRLVCTLFRIEDPDRSGEWLRQEGQQGGVRSAVGDGRIMRCPPTSAGGPGTNKAAVLGALALGFEYRKGKTVHRAMNLPDGPVVPLAVLNLLLLAYFHLPQHKRPNNYTPGIPFAHQDIEIDEMLILPSTLHCIKAERKALLIYFQLEAHRADSRQDRHGVRPQSLRRSAGAQWPTFDRHASCTIRTQQGCDDRDPRKSDLTTSCSPNLRSLALCSDPEKAAPTICSERVVNSFINTGIAFITPASAFAIASWAPKSLIGNVDDAELPYNGIQIDRLGFATTTSHAPRNGPSVASRYAALVGCLCIIQILRRKYHQIRPPPQPQRRDIMGSLAFPPNLSQKSNVKNWSTRVLEKPIPLDHAIFQVTNCPLGHYLGRVFMGTMGLRISATPSSRARSALSYSNPCHLDAVFVFDCHLSWALPPNPKIGYVPVLRDLDRSVDNLDSLNLSVLVPFFSELRRSTNIRHLQSISRWLSMLAQSLGAGTLSFDRRPCKRRRSPGCSLLQTSQQYPCPSLLVEALTELKAVAADPAPGCVPVARKPGPLNRRPHRVIPAATLGNFTTSIRLGLITWIRAGPLRIRDYRSFSPQLRSLL</sequence>